<proteinExistence type="predicted"/>
<evidence type="ECO:0000313" key="5">
    <source>
        <dbReference type="Proteomes" id="UP000247591"/>
    </source>
</evidence>
<dbReference type="Proteomes" id="UP000247591">
    <property type="component" value="Unassembled WGS sequence"/>
</dbReference>
<sequence length="182" mass="18873">MTDPYDPTQSYRPDLNKGGSSGQDSSGDDTAMGYGSGAYDNGAYDNGSYPPQAYPPPPVYGQTYDPYGSQYPVAGPAYGPPNQHFAAPPFGQQGYPQQFPTAGQRTNGLAIAALVCGLLPFFCVTSIIAIILGHIGLNQVKNSGGVETGEGLALAGLILGYVFVAGWVLYFFISIAVAAGSS</sequence>
<evidence type="ECO:0000256" key="2">
    <source>
        <dbReference type="SAM" id="Phobius"/>
    </source>
</evidence>
<feature type="region of interest" description="Disordered" evidence="1">
    <location>
        <begin position="1"/>
        <end position="38"/>
    </location>
</feature>
<keyword evidence="5" id="KW-1185">Reference proteome</keyword>
<feature type="transmembrane region" description="Helical" evidence="2">
    <location>
        <begin position="109"/>
        <end position="132"/>
    </location>
</feature>
<dbReference type="Pfam" id="PF13828">
    <property type="entry name" value="DUF4190"/>
    <property type="match status" value="1"/>
</dbReference>
<name>A0A318RFR0_WILLI</name>
<gene>
    <name evidence="4" type="ORF">DFR67_11881</name>
</gene>
<dbReference type="AlphaFoldDB" id="A0A318RFR0"/>
<evidence type="ECO:0000256" key="1">
    <source>
        <dbReference type="SAM" id="MobiDB-lite"/>
    </source>
</evidence>
<keyword evidence="2" id="KW-0812">Transmembrane</keyword>
<dbReference type="OrthoDB" id="4462868at2"/>
<feature type="domain" description="DUF4190" evidence="3">
    <location>
        <begin position="109"/>
        <end position="170"/>
    </location>
</feature>
<keyword evidence="2" id="KW-1133">Transmembrane helix</keyword>
<dbReference type="EMBL" id="QJSP01000018">
    <property type="protein sequence ID" value="PYE13142.1"/>
    <property type="molecule type" value="Genomic_DNA"/>
</dbReference>
<keyword evidence="2" id="KW-0472">Membrane</keyword>
<feature type="transmembrane region" description="Helical" evidence="2">
    <location>
        <begin position="152"/>
        <end position="179"/>
    </location>
</feature>
<organism evidence="4 5">
    <name type="scientific">Williamsia limnetica</name>
    <dbReference type="NCBI Taxonomy" id="882452"/>
    <lineage>
        <taxon>Bacteria</taxon>
        <taxon>Bacillati</taxon>
        <taxon>Actinomycetota</taxon>
        <taxon>Actinomycetes</taxon>
        <taxon>Mycobacteriales</taxon>
        <taxon>Nocardiaceae</taxon>
        <taxon>Williamsia</taxon>
    </lineage>
</organism>
<evidence type="ECO:0000259" key="3">
    <source>
        <dbReference type="Pfam" id="PF13828"/>
    </source>
</evidence>
<evidence type="ECO:0000313" key="4">
    <source>
        <dbReference type="EMBL" id="PYE13142.1"/>
    </source>
</evidence>
<accession>A0A318RFR0</accession>
<dbReference type="RefSeq" id="WP_110472133.1">
    <property type="nucleotide sequence ID" value="NZ_QJSP01000018.1"/>
</dbReference>
<comment type="caution">
    <text evidence="4">The sequence shown here is derived from an EMBL/GenBank/DDBJ whole genome shotgun (WGS) entry which is preliminary data.</text>
</comment>
<reference evidence="4 5" key="1">
    <citation type="submission" date="2018-06" db="EMBL/GenBank/DDBJ databases">
        <title>Genomic Encyclopedia of Type Strains, Phase IV (KMG-IV): sequencing the most valuable type-strain genomes for metagenomic binning, comparative biology and taxonomic classification.</title>
        <authorList>
            <person name="Goeker M."/>
        </authorList>
    </citation>
    <scope>NUCLEOTIDE SEQUENCE [LARGE SCALE GENOMIC DNA]</scope>
    <source>
        <strain evidence="4 5">DSM 45521</strain>
    </source>
</reference>
<protein>
    <submittedName>
        <fullName evidence="4">Uncharacterized protein DUF4190</fullName>
    </submittedName>
</protein>
<dbReference type="InterPro" id="IPR025241">
    <property type="entry name" value="DUF4190"/>
</dbReference>